<keyword evidence="4" id="KW-1185">Reference proteome</keyword>
<accession>A0A653I8A7</accession>
<reference evidence="3 4" key="1">
    <citation type="submission" date="2019-10" db="EMBL/GenBank/DDBJ databases">
        <authorList>
            <person name="Karimi E."/>
        </authorList>
    </citation>
    <scope>NUCLEOTIDE SEQUENCE [LARGE SCALE GENOMIC DNA]</scope>
    <source>
        <strain evidence="3">Exiguobacterium sp. 9Y</strain>
    </source>
</reference>
<dbReference type="GO" id="GO:0005829">
    <property type="term" value="C:cytosol"/>
    <property type="evidence" value="ECO:0007669"/>
    <property type="project" value="TreeGrafter"/>
</dbReference>
<dbReference type="RefSeq" id="WP_159173243.1">
    <property type="nucleotide sequence ID" value="NZ_LR732312.1"/>
</dbReference>
<dbReference type="Gene3D" id="1.10.260.40">
    <property type="entry name" value="lambda repressor-like DNA-binding domains"/>
    <property type="match status" value="1"/>
</dbReference>
<dbReference type="AlphaFoldDB" id="A0A653I8A7"/>
<sequence>MNQAMTPLTNYGERIQTLRERQNIDQERLATMTETTAEMIQRIEASIAHPSTSMIDRLAKALGVPYEHLLRHIWSAEAIHAQAERQKIVDLPSS</sequence>
<dbReference type="GO" id="GO:0003677">
    <property type="term" value="F:DNA binding"/>
    <property type="evidence" value="ECO:0007669"/>
    <property type="project" value="UniProtKB-KW"/>
</dbReference>
<evidence type="ECO:0000256" key="1">
    <source>
        <dbReference type="ARBA" id="ARBA00023125"/>
    </source>
</evidence>
<dbReference type="PANTHER" id="PTHR46797:SF1">
    <property type="entry name" value="METHYLPHOSPHONATE SYNTHASE"/>
    <property type="match status" value="1"/>
</dbReference>
<dbReference type="PROSITE" id="PS50943">
    <property type="entry name" value="HTH_CROC1"/>
    <property type="match status" value="1"/>
</dbReference>
<evidence type="ECO:0000313" key="3">
    <source>
        <dbReference type="EMBL" id="VWX35340.1"/>
    </source>
</evidence>
<proteinExistence type="predicted"/>
<evidence type="ECO:0000313" key="4">
    <source>
        <dbReference type="Proteomes" id="UP000439752"/>
    </source>
</evidence>
<dbReference type="Proteomes" id="UP000439752">
    <property type="component" value="Unassembled WGS sequence"/>
</dbReference>
<gene>
    <name evidence="3" type="ORF">EXIGUO9Y_230119</name>
</gene>
<dbReference type="SMART" id="SM00530">
    <property type="entry name" value="HTH_XRE"/>
    <property type="match status" value="1"/>
</dbReference>
<dbReference type="InterPro" id="IPR010982">
    <property type="entry name" value="Lambda_DNA-bd_dom_sf"/>
</dbReference>
<protein>
    <submittedName>
        <fullName evidence="3">Transcriptional regulator</fullName>
    </submittedName>
</protein>
<dbReference type="InterPro" id="IPR050807">
    <property type="entry name" value="TransReg_Diox_bact_type"/>
</dbReference>
<keyword evidence="1" id="KW-0238">DNA-binding</keyword>
<organism evidence="3 4">
    <name type="scientific">Exiguobacterium oxidotolerans</name>
    <dbReference type="NCBI Taxonomy" id="223958"/>
    <lineage>
        <taxon>Bacteria</taxon>
        <taxon>Bacillati</taxon>
        <taxon>Bacillota</taxon>
        <taxon>Bacilli</taxon>
        <taxon>Bacillales</taxon>
        <taxon>Bacillales Family XII. Incertae Sedis</taxon>
        <taxon>Exiguobacterium</taxon>
    </lineage>
</organism>
<dbReference type="EMBL" id="CABWKQ010000016">
    <property type="protein sequence ID" value="VWX35340.1"/>
    <property type="molecule type" value="Genomic_DNA"/>
</dbReference>
<dbReference type="SUPFAM" id="SSF47413">
    <property type="entry name" value="lambda repressor-like DNA-binding domains"/>
    <property type="match status" value="1"/>
</dbReference>
<dbReference type="CDD" id="cd00093">
    <property type="entry name" value="HTH_XRE"/>
    <property type="match status" value="1"/>
</dbReference>
<dbReference type="GO" id="GO:0003700">
    <property type="term" value="F:DNA-binding transcription factor activity"/>
    <property type="evidence" value="ECO:0007669"/>
    <property type="project" value="TreeGrafter"/>
</dbReference>
<feature type="domain" description="HTH cro/C1-type" evidence="2">
    <location>
        <begin position="15"/>
        <end position="69"/>
    </location>
</feature>
<name>A0A653I8A7_9BACL</name>
<dbReference type="PANTHER" id="PTHR46797">
    <property type="entry name" value="HTH-TYPE TRANSCRIPTIONAL REGULATOR"/>
    <property type="match status" value="1"/>
</dbReference>
<dbReference type="InterPro" id="IPR001387">
    <property type="entry name" value="Cro/C1-type_HTH"/>
</dbReference>
<evidence type="ECO:0000259" key="2">
    <source>
        <dbReference type="PROSITE" id="PS50943"/>
    </source>
</evidence>
<dbReference type="Pfam" id="PF01381">
    <property type="entry name" value="HTH_3"/>
    <property type="match status" value="1"/>
</dbReference>